<evidence type="ECO:0000256" key="2">
    <source>
        <dbReference type="ARBA" id="ARBA00022771"/>
    </source>
</evidence>
<dbReference type="Gene3D" id="6.10.140.2220">
    <property type="match status" value="1"/>
</dbReference>
<feature type="region of interest" description="Disordered" evidence="5">
    <location>
        <begin position="156"/>
        <end position="182"/>
    </location>
</feature>
<dbReference type="SUPFAM" id="SSF144232">
    <property type="entry name" value="HIT/MYND zinc finger-like"/>
    <property type="match status" value="1"/>
</dbReference>
<dbReference type="Pfam" id="PF01753">
    <property type="entry name" value="zf-MYND"/>
    <property type="match status" value="1"/>
</dbReference>
<evidence type="ECO:0000313" key="7">
    <source>
        <dbReference type="EMBL" id="KAH8105312.1"/>
    </source>
</evidence>
<dbReference type="OrthoDB" id="432970at2759"/>
<dbReference type="GO" id="GO:0008270">
    <property type="term" value="F:zinc ion binding"/>
    <property type="evidence" value="ECO:0007669"/>
    <property type="project" value="UniProtKB-KW"/>
</dbReference>
<comment type="caution">
    <text evidence="7">The sequence shown here is derived from an EMBL/GenBank/DDBJ whole genome shotgun (WGS) entry which is preliminary data.</text>
</comment>
<evidence type="ECO:0000256" key="1">
    <source>
        <dbReference type="ARBA" id="ARBA00022723"/>
    </source>
</evidence>
<name>A0A8K0XT93_9AGAR</name>
<keyword evidence="8" id="KW-1185">Reference proteome</keyword>
<evidence type="ECO:0000256" key="4">
    <source>
        <dbReference type="PROSITE-ProRule" id="PRU00134"/>
    </source>
</evidence>
<evidence type="ECO:0000256" key="5">
    <source>
        <dbReference type="SAM" id="MobiDB-lite"/>
    </source>
</evidence>
<feature type="domain" description="MYND-type" evidence="6">
    <location>
        <begin position="12"/>
        <end position="53"/>
    </location>
</feature>
<accession>A0A8K0XT93</accession>
<evidence type="ECO:0000259" key="6">
    <source>
        <dbReference type="PROSITE" id="PS50865"/>
    </source>
</evidence>
<dbReference type="PROSITE" id="PS01360">
    <property type="entry name" value="ZF_MYND_1"/>
    <property type="match status" value="1"/>
</dbReference>
<dbReference type="InterPro" id="IPR002893">
    <property type="entry name" value="Znf_MYND"/>
</dbReference>
<proteinExistence type="predicted"/>
<feature type="compositionally biased region" description="Basic and acidic residues" evidence="5">
    <location>
        <begin position="173"/>
        <end position="182"/>
    </location>
</feature>
<keyword evidence="3" id="KW-0862">Zinc</keyword>
<evidence type="ECO:0000313" key="8">
    <source>
        <dbReference type="Proteomes" id="UP000813824"/>
    </source>
</evidence>
<sequence length="182" mass="20956">MPPPPTTPPSRCAVCNKAPSGDSTMKKCSRCRDRLYCGTNCQTLDWSDHKRVCRWYNRYRLCEDGNLHEGKLELITWPFPAEDLGWGACFTEESDDLKRKFEVEYGGDLQKFFEYWPQGFRWTCCGTSGDMQWGCDHHGTGSKPCTCDYCKMGKPAPREDSVSRVGLNLSRGPDPRSRRMWF</sequence>
<protein>
    <recommendedName>
        <fullName evidence="6">MYND-type domain-containing protein</fullName>
    </recommendedName>
</protein>
<evidence type="ECO:0000256" key="3">
    <source>
        <dbReference type="ARBA" id="ARBA00022833"/>
    </source>
</evidence>
<reference evidence="7" key="1">
    <citation type="journal article" date="2021" name="New Phytol.">
        <title>Evolutionary innovations through gain and loss of genes in the ectomycorrhizal Boletales.</title>
        <authorList>
            <person name="Wu G."/>
            <person name="Miyauchi S."/>
            <person name="Morin E."/>
            <person name="Kuo A."/>
            <person name="Drula E."/>
            <person name="Varga T."/>
            <person name="Kohler A."/>
            <person name="Feng B."/>
            <person name="Cao Y."/>
            <person name="Lipzen A."/>
            <person name="Daum C."/>
            <person name="Hundley H."/>
            <person name="Pangilinan J."/>
            <person name="Johnson J."/>
            <person name="Barry K."/>
            <person name="LaButti K."/>
            <person name="Ng V."/>
            <person name="Ahrendt S."/>
            <person name="Min B."/>
            <person name="Choi I.G."/>
            <person name="Park H."/>
            <person name="Plett J.M."/>
            <person name="Magnuson J."/>
            <person name="Spatafora J.W."/>
            <person name="Nagy L.G."/>
            <person name="Henrissat B."/>
            <person name="Grigoriev I.V."/>
            <person name="Yang Z.L."/>
            <person name="Xu J."/>
            <person name="Martin F.M."/>
        </authorList>
    </citation>
    <scope>NUCLEOTIDE SEQUENCE</scope>
    <source>
        <strain evidence="7">KKN 215</strain>
    </source>
</reference>
<keyword evidence="2 4" id="KW-0863">Zinc-finger</keyword>
<gene>
    <name evidence="7" type="ORF">BXZ70DRAFT_920313</name>
</gene>
<dbReference type="EMBL" id="JAEVFJ010000004">
    <property type="protein sequence ID" value="KAH8105312.1"/>
    <property type="molecule type" value="Genomic_DNA"/>
</dbReference>
<dbReference type="Proteomes" id="UP000813824">
    <property type="component" value="Unassembled WGS sequence"/>
</dbReference>
<organism evidence="7 8">
    <name type="scientific">Cristinia sonorae</name>
    <dbReference type="NCBI Taxonomy" id="1940300"/>
    <lineage>
        <taxon>Eukaryota</taxon>
        <taxon>Fungi</taxon>
        <taxon>Dikarya</taxon>
        <taxon>Basidiomycota</taxon>
        <taxon>Agaricomycotina</taxon>
        <taxon>Agaricomycetes</taxon>
        <taxon>Agaricomycetidae</taxon>
        <taxon>Agaricales</taxon>
        <taxon>Pleurotineae</taxon>
        <taxon>Stephanosporaceae</taxon>
        <taxon>Cristinia</taxon>
    </lineage>
</organism>
<keyword evidence="1" id="KW-0479">Metal-binding</keyword>
<dbReference type="PROSITE" id="PS50865">
    <property type="entry name" value="ZF_MYND_2"/>
    <property type="match status" value="1"/>
</dbReference>
<dbReference type="AlphaFoldDB" id="A0A8K0XT93"/>